<feature type="transmembrane region" description="Helical" evidence="5">
    <location>
        <begin position="179"/>
        <end position="196"/>
    </location>
</feature>
<keyword evidence="3 5" id="KW-1133">Transmembrane helix</keyword>
<dbReference type="EMBL" id="AP026968">
    <property type="protein sequence ID" value="BDT64513.1"/>
    <property type="molecule type" value="Genomic_DNA"/>
</dbReference>
<gene>
    <name evidence="7" type="ORF">SP4011_09300</name>
</gene>
<proteinExistence type="inferred from homology"/>
<dbReference type="PIRSF" id="PIRSF006648">
    <property type="entry name" value="DrrB"/>
    <property type="match status" value="1"/>
</dbReference>
<feature type="transmembrane region" description="Helical" evidence="5">
    <location>
        <begin position="229"/>
        <end position="251"/>
    </location>
</feature>
<dbReference type="InterPro" id="IPR047817">
    <property type="entry name" value="ABC2_TM_bact-type"/>
</dbReference>
<dbReference type="GeneID" id="45218494"/>
<dbReference type="InterPro" id="IPR051784">
    <property type="entry name" value="Nod_factor_ABC_transporter"/>
</dbReference>
<feature type="transmembrane region" description="Helical" evidence="5">
    <location>
        <begin position="106"/>
        <end position="130"/>
    </location>
</feature>
<keyword evidence="5" id="KW-1003">Cell membrane</keyword>
<dbReference type="Pfam" id="PF01061">
    <property type="entry name" value="ABC2_membrane"/>
    <property type="match status" value="1"/>
</dbReference>
<keyword evidence="5" id="KW-0813">Transport</keyword>
<evidence type="ECO:0000256" key="3">
    <source>
        <dbReference type="ARBA" id="ARBA00022989"/>
    </source>
</evidence>
<dbReference type="InterPro" id="IPR000412">
    <property type="entry name" value="ABC_2_transport"/>
</dbReference>
<accession>A0ABM8CGC6</accession>
<keyword evidence="4 5" id="KW-0472">Membrane</keyword>
<feature type="transmembrane region" description="Helical" evidence="5">
    <location>
        <begin position="21"/>
        <end position="39"/>
    </location>
</feature>
<sequence length="264" mass="30514">MILAVIKRNWQMYKRYFPITLFLNRILDAFFQLIVFWLIANYMFTNQSKIGSGYFIKDYFTYAAIGMIFYNVSVAVLMNVGRSLITEVKEGTLESLLITPYKVRKYYFGVFIEQLGRTCIECMCTILLALMLGAEILSISPVVWILGTVYVSLISFCMGVLLSNIMLWLRDTFLSQNTLFVVIFLLSGITFPRHILPIPLSFIGELIPLTHALEFIRMLMTSNYTYNDIFNVVLKGLIGAVIYYLVGLFYYKKVEQKVIGYISY</sequence>
<comment type="similarity">
    <text evidence="5">Belongs to the ABC-2 integral membrane protein family.</text>
</comment>
<dbReference type="Proteomes" id="UP001378546">
    <property type="component" value="Chromosome"/>
</dbReference>
<dbReference type="PANTHER" id="PTHR43229:SF6">
    <property type="entry name" value="ABC-TYPE MULTIDRUG TRANSPORT SYSTEM, PERMEASE COMPONENT"/>
    <property type="match status" value="1"/>
</dbReference>
<dbReference type="RefSeq" id="WP_000599441.1">
    <property type="nucleotide sequence ID" value="NZ_AP026968.1"/>
</dbReference>
<organism evidence="7 8">
    <name type="scientific">Streptococcus parapneumoniae</name>
    <dbReference type="NCBI Taxonomy" id="2993430"/>
    <lineage>
        <taxon>Bacteria</taxon>
        <taxon>Bacillati</taxon>
        <taxon>Bacillota</taxon>
        <taxon>Bacilli</taxon>
        <taxon>Lactobacillales</taxon>
        <taxon>Streptococcaceae</taxon>
        <taxon>Streptococcus</taxon>
        <taxon>Streptococcus thalassemiae group</taxon>
    </lineage>
</organism>
<keyword evidence="8" id="KW-1185">Reference proteome</keyword>
<evidence type="ECO:0000256" key="4">
    <source>
        <dbReference type="ARBA" id="ARBA00023136"/>
    </source>
</evidence>
<protein>
    <recommendedName>
        <fullName evidence="5">Transport permease protein</fullName>
    </recommendedName>
</protein>
<evidence type="ECO:0000313" key="8">
    <source>
        <dbReference type="Proteomes" id="UP001378546"/>
    </source>
</evidence>
<feature type="domain" description="ABC transmembrane type-2" evidence="6">
    <location>
        <begin position="20"/>
        <end position="254"/>
    </location>
</feature>
<evidence type="ECO:0000259" key="6">
    <source>
        <dbReference type="PROSITE" id="PS51012"/>
    </source>
</evidence>
<dbReference type="InterPro" id="IPR013525">
    <property type="entry name" value="ABC2_TM"/>
</dbReference>
<feature type="transmembrane region" description="Helical" evidence="5">
    <location>
        <begin position="59"/>
        <end position="85"/>
    </location>
</feature>
<name>A0ABM8CGC6_9STRE</name>
<dbReference type="PANTHER" id="PTHR43229">
    <property type="entry name" value="NODULATION PROTEIN J"/>
    <property type="match status" value="1"/>
</dbReference>
<evidence type="ECO:0000256" key="2">
    <source>
        <dbReference type="ARBA" id="ARBA00022692"/>
    </source>
</evidence>
<comment type="subcellular location">
    <subcellularLocation>
        <location evidence="5">Cell membrane</location>
        <topology evidence="5">Multi-pass membrane protein</topology>
    </subcellularLocation>
    <subcellularLocation>
        <location evidence="1">Membrane</location>
        <topology evidence="1">Multi-pass membrane protein</topology>
    </subcellularLocation>
</comment>
<keyword evidence="2 5" id="KW-0812">Transmembrane</keyword>
<dbReference type="PROSITE" id="PS51012">
    <property type="entry name" value="ABC_TM2"/>
    <property type="match status" value="1"/>
</dbReference>
<evidence type="ECO:0000313" key="7">
    <source>
        <dbReference type="EMBL" id="BDT64513.1"/>
    </source>
</evidence>
<evidence type="ECO:0000256" key="1">
    <source>
        <dbReference type="ARBA" id="ARBA00004141"/>
    </source>
</evidence>
<feature type="transmembrane region" description="Helical" evidence="5">
    <location>
        <begin position="142"/>
        <end position="167"/>
    </location>
</feature>
<reference evidence="7 8" key="1">
    <citation type="submission" date="2022-11" db="EMBL/GenBank/DDBJ databases">
        <title>Complete genome sequence of alpha-hemolytic streptococci isolated from Japan.</title>
        <authorList>
            <person name="Morita M."/>
            <person name="Chang B."/>
            <person name="Akeda Y."/>
        </authorList>
    </citation>
    <scope>NUCLEOTIDE SEQUENCE [LARGE SCALE GENOMIC DNA]</scope>
    <source>
        <strain evidence="7 8">SP4011</strain>
    </source>
</reference>
<evidence type="ECO:0000256" key="5">
    <source>
        <dbReference type="RuleBase" id="RU361157"/>
    </source>
</evidence>